<dbReference type="InterPro" id="IPR012337">
    <property type="entry name" value="RNaseH-like_sf"/>
</dbReference>
<organism evidence="3 4">
    <name type="scientific">Cinara cedri</name>
    <dbReference type="NCBI Taxonomy" id="506608"/>
    <lineage>
        <taxon>Eukaryota</taxon>
        <taxon>Metazoa</taxon>
        <taxon>Ecdysozoa</taxon>
        <taxon>Arthropoda</taxon>
        <taxon>Hexapoda</taxon>
        <taxon>Insecta</taxon>
        <taxon>Pterygota</taxon>
        <taxon>Neoptera</taxon>
        <taxon>Paraneoptera</taxon>
        <taxon>Hemiptera</taxon>
        <taxon>Sternorrhyncha</taxon>
        <taxon>Aphidomorpha</taxon>
        <taxon>Aphidoidea</taxon>
        <taxon>Aphididae</taxon>
        <taxon>Lachninae</taxon>
        <taxon>Cinara</taxon>
    </lineage>
</organism>
<keyword evidence="4" id="KW-1185">Reference proteome</keyword>
<dbReference type="InterPro" id="IPR001584">
    <property type="entry name" value="Integrase_cat-core"/>
</dbReference>
<evidence type="ECO:0000313" key="3">
    <source>
        <dbReference type="EMBL" id="VVC25331.1"/>
    </source>
</evidence>
<dbReference type="Gene3D" id="3.30.420.10">
    <property type="entry name" value="Ribonuclease H-like superfamily/Ribonuclease H"/>
    <property type="match status" value="1"/>
</dbReference>
<dbReference type="InterPro" id="IPR050951">
    <property type="entry name" value="Retrovirus_Pol_polyprotein"/>
</dbReference>
<evidence type="ECO:0000259" key="2">
    <source>
        <dbReference type="PROSITE" id="PS50994"/>
    </source>
</evidence>
<dbReference type="Proteomes" id="UP000325440">
    <property type="component" value="Unassembled WGS sequence"/>
</dbReference>
<sequence>MRELLERCPNHKQPTKLNFNPPTKDDTEYWSLSRTDIFVGNFSDSLGTNILGVNISSQHSRENSKSKNIQQVSIIDNSSSFTSTKFQQFLEKYGIEHLLTPSYTPQSNDLIECSNTTIIAVLSKFTLEYPYDWDKKLPVLTLAISTIQQSSLKYSPFYLLHAYDPRIISSDINLGISIPEITRELQLDELPDTRRLLKTLKKA</sequence>
<evidence type="ECO:0000313" key="4">
    <source>
        <dbReference type="Proteomes" id="UP000325440"/>
    </source>
</evidence>
<dbReference type="SUPFAM" id="SSF53098">
    <property type="entry name" value="Ribonuclease H-like"/>
    <property type="match status" value="1"/>
</dbReference>
<feature type="domain" description="Integrase catalytic" evidence="2">
    <location>
        <begin position="5"/>
        <end position="164"/>
    </location>
</feature>
<evidence type="ECO:0000256" key="1">
    <source>
        <dbReference type="SAM" id="MobiDB-lite"/>
    </source>
</evidence>
<proteinExistence type="predicted"/>
<dbReference type="AlphaFoldDB" id="A0A5E4M226"/>
<name>A0A5E4M226_9HEMI</name>
<reference evidence="3 4" key="1">
    <citation type="submission" date="2019-08" db="EMBL/GenBank/DDBJ databases">
        <authorList>
            <person name="Alioto T."/>
            <person name="Alioto T."/>
            <person name="Gomez Garrido J."/>
        </authorList>
    </citation>
    <scope>NUCLEOTIDE SEQUENCE [LARGE SCALE GENOMIC DNA]</scope>
</reference>
<dbReference type="PANTHER" id="PTHR37984:SF15">
    <property type="entry name" value="INTEGRASE CATALYTIC DOMAIN-CONTAINING PROTEIN"/>
    <property type="match status" value="1"/>
</dbReference>
<dbReference type="GO" id="GO:0003676">
    <property type="term" value="F:nucleic acid binding"/>
    <property type="evidence" value="ECO:0007669"/>
    <property type="project" value="InterPro"/>
</dbReference>
<gene>
    <name evidence="3" type="ORF">CINCED_3A010070</name>
</gene>
<accession>A0A5E4M226</accession>
<dbReference type="PANTHER" id="PTHR37984">
    <property type="entry name" value="PROTEIN CBG26694"/>
    <property type="match status" value="1"/>
</dbReference>
<dbReference type="InterPro" id="IPR036397">
    <property type="entry name" value="RNaseH_sf"/>
</dbReference>
<protein>
    <submittedName>
        <fullName evidence="3">Integrase, catalytic core,Ribonuclease H-like domain</fullName>
    </submittedName>
</protein>
<dbReference type="OrthoDB" id="6624472at2759"/>
<dbReference type="EMBL" id="CABPRJ010000011">
    <property type="protein sequence ID" value="VVC25331.1"/>
    <property type="molecule type" value="Genomic_DNA"/>
</dbReference>
<dbReference type="PROSITE" id="PS50994">
    <property type="entry name" value="INTEGRASE"/>
    <property type="match status" value="1"/>
</dbReference>
<feature type="region of interest" description="Disordered" evidence="1">
    <location>
        <begin position="1"/>
        <end position="22"/>
    </location>
</feature>
<dbReference type="GO" id="GO:0015074">
    <property type="term" value="P:DNA integration"/>
    <property type="evidence" value="ECO:0007669"/>
    <property type="project" value="InterPro"/>
</dbReference>